<dbReference type="Gene3D" id="3.40.50.150">
    <property type="entry name" value="Vaccinia Virus protein VP39"/>
    <property type="match status" value="1"/>
</dbReference>
<comment type="caution">
    <text evidence="5">The sequence shown here is derived from an EMBL/GenBank/DDBJ whole genome shotgun (WGS) entry which is preliminary data.</text>
</comment>
<name>A0A918GSS8_STRGD</name>
<organism evidence="5 6">
    <name type="scientific">Streptomyces griseoviridis</name>
    <dbReference type="NCBI Taxonomy" id="45398"/>
    <lineage>
        <taxon>Bacteria</taxon>
        <taxon>Bacillati</taxon>
        <taxon>Actinomycetota</taxon>
        <taxon>Actinomycetes</taxon>
        <taxon>Kitasatosporales</taxon>
        <taxon>Streptomycetaceae</taxon>
        <taxon>Streptomyces</taxon>
    </lineage>
</organism>
<evidence type="ECO:0000256" key="2">
    <source>
        <dbReference type="ARBA" id="ARBA00022679"/>
    </source>
</evidence>
<dbReference type="Gene3D" id="2.20.130.10">
    <property type="entry name" value="CAC2371-like domains"/>
    <property type="match status" value="1"/>
</dbReference>
<feature type="domain" description="Methyltransferase" evidence="4">
    <location>
        <begin position="52"/>
        <end position="144"/>
    </location>
</feature>
<dbReference type="AlphaFoldDB" id="A0A918GSS8"/>
<dbReference type="GO" id="GO:0008168">
    <property type="term" value="F:methyltransferase activity"/>
    <property type="evidence" value="ECO:0007669"/>
    <property type="project" value="UniProtKB-KW"/>
</dbReference>
<dbReference type="GO" id="GO:0032259">
    <property type="term" value="P:methylation"/>
    <property type="evidence" value="ECO:0007669"/>
    <property type="project" value="UniProtKB-KW"/>
</dbReference>
<dbReference type="InterPro" id="IPR029063">
    <property type="entry name" value="SAM-dependent_MTases_sf"/>
</dbReference>
<evidence type="ECO:0000256" key="3">
    <source>
        <dbReference type="ARBA" id="ARBA00022691"/>
    </source>
</evidence>
<proteinExistence type="predicted"/>
<evidence type="ECO:0000256" key="1">
    <source>
        <dbReference type="ARBA" id="ARBA00022603"/>
    </source>
</evidence>
<dbReference type="CDD" id="cd02440">
    <property type="entry name" value="AdoMet_MTases"/>
    <property type="match status" value="1"/>
</dbReference>
<reference evidence="5" key="1">
    <citation type="journal article" date="2014" name="Int. J. Syst. Evol. Microbiol.">
        <title>Complete genome sequence of Corynebacterium casei LMG S-19264T (=DSM 44701T), isolated from a smear-ripened cheese.</title>
        <authorList>
            <consortium name="US DOE Joint Genome Institute (JGI-PGF)"/>
            <person name="Walter F."/>
            <person name="Albersmeier A."/>
            <person name="Kalinowski J."/>
            <person name="Ruckert C."/>
        </authorList>
    </citation>
    <scope>NUCLEOTIDE SEQUENCE</scope>
    <source>
        <strain evidence="5">JCM 4234</strain>
    </source>
</reference>
<dbReference type="Proteomes" id="UP000653493">
    <property type="component" value="Unassembled WGS sequence"/>
</dbReference>
<dbReference type="Pfam" id="PF13649">
    <property type="entry name" value="Methyltransf_25"/>
    <property type="match status" value="1"/>
</dbReference>
<dbReference type="SUPFAM" id="SSF53335">
    <property type="entry name" value="S-adenosyl-L-methionine-dependent methyltransferases"/>
    <property type="match status" value="1"/>
</dbReference>
<keyword evidence="3" id="KW-0949">S-adenosyl-L-methionine</keyword>
<reference evidence="5" key="2">
    <citation type="submission" date="2020-09" db="EMBL/GenBank/DDBJ databases">
        <authorList>
            <person name="Sun Q."/>
            <person name="Ohkuma M."/>
        </authorList>
    </citation>
    <scope>NUCLEOTIDE SEQUENCE</scope>
    <source>
        <strain evidence="5">JCM 4234</strain>
    </source>
</reference>
<dbReference type="PANTHER" id="PTHR43464:SF19">
    <property type="entry name" value="UBIQUINONE BIOSYNTHESIS O-METHYLTRANSFERASE, MITOCHONDRIAL"/>
    <property type="match status" value="1"/>
</dbReference>
<keyword evidence="1 5" id="KW-0489">Methyltransferase</keyword>
<dbReference type="PANTHER" id="PTHR43464">
    <property type="entry name" value="METHYLTRANSFERASE"/>
    <property type="match status" value="1"/>
</dbReference>
<sequence length="269" mass="29647">MHSDASNDSAQDFYRGLGAHYDAITRVQDYARWARLYRDLLERHAVPGRRLLDVGCGTGKSALELARLGFTVTGVDLSPEMIEAARHKDGADQVVFVTADARSLPALGTFDAVVTMGEPLTYLPGEEQLARVFPGVRRSLRAGGLFLFDLPTAGFQDRAAARQTIDETDGMVVLTRGRPADPTAHTTELTVDLFTATGRADTWSRVQERARLHWFAPQRVTELLTAHGFAVEHVYGLYDGELMEQADQDLHRKYFVLARALPPAGHADA</sequence>
<accession>A0A918GSS8</accession>
<evidence type="ECO:0000313" key="6">
    <source>
        <dbReference type="Proteomes" id="UP000653493"/>
    </source>
</evidence>
<protein>
    <submittedName>
        <fullName evidence="5">Type 11 methyltransferase</fullName>
    </submittedName>
</protein>
<evidence type="ECO:0000313" key="5">
    <source>
        <dbReference type="EMBL" id="GGS55689.1"/>
    </source>
</evidence>
<keyword evidence="6" id="KW-1185">Reference proteome</keyword>
<keyword evidence="2" id="KW-0808">Transferase</keyword>
<dbReference type="EMBL" id="BMSL01000019">
    <property type="protein sequence ID" value="GGS55689.1"/>
    <property type="molecule type" value="Genomic_DNA"/>
</dbReference>
<dbReference type="InterPro" id="IPR041698">
    <property type="entry name" value="Methyltransf_25"/>
</dbReference>
<evidence type="ECO:0000259" key="4">
    <source>
        <dbReference type="Pfam" id="PF13649"/>
    </source>
</evidence>
<gene>
    <name evidence="5" type="ORF">GCM10010238_51380</name>
</gene>